<dbReference type="AlphaFoldDB" id="A0A1V6PUR2"/>
<evidence type="ECO:0000313" key="2">
    <source>
        <dbReference type="EMBL" id="OQD80701.1"/>
    </source>
</evidence>
<evidence type="ECO:0000313" key="3">
    <source>
        <dbReference type="Proteomes" id="UP000191672"/>
    </source>
</evidence>
<dbReference type="EMBL" id="MDYN01000033">
    <property type="protein sequence ID" value="OQD80701.1"/>
    <property type="molecule type" value="Genomic_DNA"/>
</dbReference>
<feature type="region of interest" description="Disordered" evidence="1">
    <location>
        <begin position="18"/>
        <end position="71"/>
    </location>
</feature>
<feature type="compositionally biased region" description="Basic and acidic residues" evidence="1">
    <location>
        <begin position="20"/>
        <end position="34"/>
    </location>
</feature>
<accession>A0A1V6PUR2</accession>
<dbReference type="Proteomes" id="UP000191672">
    <property type="component" value="Unassembled WGS sequence"/>
</dbReference>
<name>A0A1V6PUR2_9EURO</name>
<keyword evidence="3" id="KW-1185">Reference proteome</keyword>
<evidence type="ECO:0000256" key="1">
    <source>
        <dbReference type="SAM" id="MobiDB-lite"/>
    </source>
</evidence>
<organism evidence="2 3">
    <name type="scientific">Penicillium antarcticum</name>
    <dbReference type="NCBI Taxonomy" id="416450"/>
    <lineage>
        <taxon>Eukaryota</taxon>
        <taxon>Fungi</taxon>
        <taxon>Dikarya</taxon>
        <taxon>Ascomycota</taxon>
        <taxon>Pezizomycotina</taxon>
        <taxon>Eurotiomycetes</taxon>
        <taxon>Eurotiomycetidae</taxon>
        <taxon>Eurotiales</taxon>
        <taxon>Aspergillaceae</taxon>
        <taxon>Penicillium</taxon>
    </lineage>
</organism>
<comment type="caution">
    <text evidence="2">The sequence shown here is derived from an EMBL/GenBank/DDBJ whole genome shotgun (WGS) entry which is preliminary data.</text>
</comment>
<sequence>MATTTTTTTTTQTLSILADYEVHHSGNDHQDEHTSPVTAPQPADWPIEHRRMPAYRPTNRNLPFEERPGGSNPAEMVFIQVMLHGVWLNAVGTPICDVWMCY</sequence>
<proteinExistence type="predicted"/>
<reference evidence="3" key="1">
    <citation type="journal article" date="2017" name="Nat. Microbiol.">
        <title>Global analysis of biosynthetic gene clusters reveals vast potential of secondary metabolite production in Penicillium species.</title>
        <authorList>
            <person name="Nielsen J.C."/>
            <person name="Grijseels S."/>
            <person name="Prigent S."/>
            <person name="Ji B."/>
            <person name="Dainat J."/>
            <person name="Nielsen K.F."/>
            <person name="Frisvad J.C."/>
            <person name="Workman M."/>
            <person name="Nielsen J."/>
        </authorList>
    </citation>
    <scope>NUCLEOTIDE SEQUENCE [LARGE SCALE GENOMIC DNA]</scope>
    <source>
        <strain evidence="3">IBT 31811</strain>
    </source>
</reference>
<gene>
    <name evidence="2" type="ORF">PENANT_c033G07866</name>
</gene>
<protein>
    <submittedName>
        <fullName evidence="2">Uncharacterized protein</fullName>
    </submittedName>
</protein>